<comment type="subcellular location">
    <subcellularLocation>
        <location evidence="1 13">Cytoplasm</location>
    </subcellularLocation>
</comment>
<dbReference type="GO" id="GO:0006432">
    <property type="term" value="P:phenylalanyl-tRNA aminoacylation"/>
    <property type="evidence" value="ECO:0007669"/>
    <property type="project" value="UniProtKB-UniRule"/>
</dbReference>
<name>A0A2M8KL52_9BACT</name>
<dbReference type="InterPro" id="IPR002319">
    <property type="entry name" value="Phenylalanyl-tRNA_Synthase"/>
</dbReference>
<dbReference type="EC" id="6.1.1.20" evidence="13"/>
<comment type="catalytic activity">
    <reaction evidence="12 13">
        <text>tRNA(Phe) + L-phenylalanine + ATP = L-phenylalanyl-tRNA(Phe) + AMP + diphosphate + H(+)</text>
        <dbReference type="Rhea" id="RHEA:19413"/>
        <dbReference type="Rhea" id="RHEA-COMP:9668"/>
        <dbReference type="Rhea" id="RHEA-COMP:9699"/>
        <dbReference type="ChEBI" id="CHEBI:15378"/>
        <dbReference type="ChEBI" id="CHEBI:30616"/>
        <dbReference type="ChEBI" id="CHEBI:33019"/>
        <dbReference type="ChEBI" id="CHEBI:58095"/>
        <dbReference type="ChEBI" id="CHEBI:78442"/>
        <dbReference type="ChEBI" id="CHEBI:78531"/>
        <dbReference type="ChEBI" id="CHEBI:456215"/>
        <dbReference type="EC" id="6.1.1.20"/>
    </reaction>
</comment>
<evidence type="ECO:0000313" key="15">
    <source>
        <dbReference type="EMBL" id="PJE60620.1"/>
    </source>
</evidence>
<dbReference type="SUPFAM" id="SSF46589">
    <property type="entry name" value="tRNA-binding arm"/>
    <property type="match status" value="1"/>
</dbReference>
<evidence type="ECO:0000256" key="5">
    <source>
        <dbReference type="ARBA" id="ARBA00022598"/>
    </source>
</evidence>
<keyword evidence="7 13" id="KW-0547">Nucleotide-binding</keyword>
<dbReference type="GO" id="GO:0005737">
    <property type="term" value="C:cytoplasm"/>
    <property type="evidence" value="ECO:0007669"/>
    <property type="project" value="UniProtKB-SubCell"/>
</dbReference>
<proteinExistence type="inferred from homology"/>
<feature type="binding site" evidence="13">
    <location>
        <position position="275"/>
    </location>
    <ligand>
        <name>Mg(2+)</name>
        <dbReference type="ChEBI" id="CHEBI:18420"/>
        <note>shared with beta subunit</note>
    </ligand>
</feature>
<dbReference type="GO" id="GO:0000049">
    <property type="term" value="F:tRNA binding"/>
    <property type="evidence" value="ECO:0007669"/>
    <property type="project" value="InterPro"/>
</dbReference>
<keyword evidence="8 13" id="KW-0067">ATP-binding</keyword>
<protein>
    <recommendedName>
        <fullName evidence="13">Phenylalanine--tRNA ligase alpha subunit</fullName>
        <ecNumber evidence="13">6.1.1.20</ecNumber>
    </recommendedName>
    <alternativeName>
        <fullName evidence="13">Phenylalanyl-tRNA synthetase alpha subunit</fullName>
        <shortName evidence="13">PheRS</shortName>
    </alternativeName>
</protein>
<dbReference type="GO" id="GO:0005524">
    <property type="term" value="F:ATP binding"/>
    <property type="evidence" value="ECO:0007669"/>
    <property type="project" value="UniProtKB-UniRule"/>
</dbReference>
<evidence type="ECO:0000256" key="3">
    <source>
        <dbReference type="ARBA" id="ARBA00011209"/>
    </source>
</evidence>
<dbReference type="GO" id="GO:0004826">
    <property type="term" value="F:phenylalanine-tRNA ligase activity"/>
    <property type="evidence" value="ECO:0007669"/>
    <property type="project" value="UniProtKB-UniRule"/>
</dbReference>
<dbReference type="InterPro" id="IPR010978">
    <property type="entry name" value="tRNA-bd_arm"/>
</dbReference>
<dbReference type="AlphaFoldDB" id="A0A2M8KL52"/>
<comment type="similarity">
    <text evidence="2 13">Belongs to the class-II aminoacyl-tRNA synthetase family. Phe-tRNA synthetase alpha subunit type 1 subfamily.</text>
</comment>
<sequence length="365" mass="42471">MLYHIIEILLFYRFFSIILLMQNNKDIIIELNKELSSLTDLTSIDQLEVKYLGRKGLINKLLQKIKDVPVNKKKAYGQKINQLKNEVKRIIKIKKLELTNNKTDEFFDATLPGKPYPRGSLHLITSTVEKISKTFQRIGFIRMSYPEVEWEYFSFDSLNMPPDHPARDDFETLFIDVPPAPKLGKMILSPHTSSGQVREMWRCGRPPIRMVSIAKCYRPNWDTTHTPMFHQFESLCIDKNITITNLKATINYFVKEYFGEDYQARLRPFHFQFTEPSFEVDITCSICKGKGTIGHQKCKVCKSGWLELAGAGMVHHNVLIEGKINPEIYNGWAFAFGLERLIMIKIGLNNMRLLYDGDIRFLEQF</sequence>
<keyword evidence="6 13" id="KW-0479">Metal-binding</keyword>
<evidence type="ECO:0000256" key="7">
    <source>
        <dbReference type="ARBA" id="ARBA00022741"/>
    </source>
</evidence>
<evidence type="ECO:0000256" key="11">
    <source>
        <dbReference type="ARBA" id="ARBA00023146"/>
    </source>
</evidence>
<evidence type="ECO:0000256" key="1">
    <source>
        <dbReference type="ARBA" id="ARBA00004496"/>
    </source>
</evidence>
<comment type="cofactor">
    <cofactor evidence="13">
        <name>Mg(2+)</name>
        <dbReference type="ChEBI" id="CHEBI:18420"/>
    </cofactor>
    <text evidence="13">Binds 2 magnesium ions per tetramer.</text>
</comment>
<reference evidence="16" key="1">
    <citation type="submission" date="2017-09" db="EMBL/GenBank/DDBJ databases">
        <title>Depth-based differentiation of microbial function through sediment-hosted aquifers and enrichment of novel symbionts in the deep terrestrial subsurface.</title>
        <authorList>
            <person name="Probst A.J."/>
            <person name="Ladd B."/>
            <person name="Jarett J.K."/>
            <person name="Geller-Mcgrath D.E."/>
            <person name="Sieber C.M.K."/>
            <person name="Emerson J.B."/>
            <person name="Anantharaman K."/>
            <person name="Thomas B.C."/>
            <person name="Malmstrom R."/>
            <person name="Stieglmeier M."/>
            <person name="Klingl A."/>
            <person name="Woyke T."/>
            <person name="Ryan C.M."/>
            <person name="Banfield J.F."/>
        </authorList>
    </citation>
    <scope>NUCLEOTIDE SEQUENCE [LARGE SCALE GENOMIC DNA]</scope>
</reference>
<evidence type="ECO:0000256" key="2">
    <source>
        <dbReference type="ARBA" id="ARBA00010207"/>
    </source>
</evidence>
<organism evidence="15 16">
    <name type="scientific">Candidatus Roizmanbacteria bacterium CG10_big_fil_rev_8_21_14_0_10_36_26</name>
    <dbReference type="NCBI Taxonomy" id="1974851"/>
    <lineage>
        <taxon>Bacteria</taxon>
        <taxon>Candidatus Roizmaniibacteriota</taxon>
    </lineage>
</organism>
<keyword evidence="11 13" id="KW-0030">Aminoacyl-tRNA synthetase</keyword>
<dbReference type="SUPFAM" id="SSF55681">
    <property type="entry name" value="Class II aaRS and biotin synthetases"/>
    <property type="match status" value="1"/>
</dbReference>
<dbReference type="InterPro" id="IPR006195">
    <property type="entry name" value="aa-tRNA-synth_II"/>
</dbReference>
<dbReference type="CDD" id="cd00496">
    <property type="entry name" value="PheRS_alpha_core"/>
    <property type="match status" value="1"/>
</dbReference>
<evidence type="ECO:0000256" key="8">
    <source>
        <dbReference type="ARBA" id="ARBA00022840"/>
    </source>
</evidence>
<feature type="domain" description="Aminoacyl-transfer RNA synthetases class-II family profile" evidence="14">
    <location>
        <begin position="131"/>
        <end position="356"/>
    </location>
</feature>
<dbReference type="InterPro" id="IPR004188">
    <property type="entry name" value="Phe-tRNA_ligase_II_N"/>
</dbReference>
<evidence type="ECO:0000256" key="10">
    <source>
        <dbReference type="ARBA" id="ARBA00022917"/>
    </source>
</evidence>
<dbReference type="PANTHER" id="PTHR11538:SF41">
    <property type="entry name" value="PHENYLALANINE--TRNA LIGASE, MITOCHONDRIAL"/>
    <property type="match status" value="1"/>
</dbReference>
<dbReference type="PANTHER" id="PTHR11538">
    <property type="entry name" value="PHENYLALANYL-TRNA SYNTHETASE"/>
    <property type="match status" value="1"/>
</dbReference>
<dbReference type="HAMAP" id="MF_00281">
    <property type="entry name" value="Phe_tRNA_synth_alpha1"/>
    <property type="match status" value="1"/>
</dbReference>
<accession>A0A2M8KL52</accession>
<dbReference type="EMBL" id="PFEB01000041">
    <property type="protein sequence ID" value="PJE60620.1"/>
    <property type="molecule type" value="Genomic_DNA"/>
</dbReference>
<keyword evidence="5 13" id="KW-0436">Ligase</keyword>
<evidence type="ECO:0000259" key="14">
    <source>
        <dbReference type="PROSITE" id="PS50862"/>
    </source>
</evidence>
<dbReference type="GO" id="GO:0000287">
    <property type="term" value="F:magnesium ion binding"/>
    <property type="evidence" value="ECO:0007669"/>
    <property type="project" value="UniProtKB-UniRule"/>
</dbReference>
<keyword evidence="9 13" id="KW-0460">Magnesium</keyword>
<dbReference type="Pfam" id="PF02912">
    <property type="entry name" value="Phe_tRNA-synt_N"/>
    <property type="match status" value="1"/>
</dbReference>
<dbReference type="PROSITE" id="PS50862">
    <property type="entry name" value="AA_TRNA_LIGASE_II"/>
    <property type="match status" value="1"/>
</dbReference>
<keyword evidence="4 13" id="KW-0963">Cytoplasm</keyword>
<evidence type="ECO:0000256" key="13">
    <source>
        <dbReference type="HAMAP-Rule" id="MF_00281"/>
    </source>
</evidence>
<dbReference type="InterPro" id="IPR045864">
    <property type="entry name" value="aa-tRNA-synth_II/BPL/LPL"/>
</dbReference>
<dbReference type="Gene3D" id="3.30.930.10">
    <property type="entry name" value="Bira Bifunctional Protein, Domain 2"/>
    <property type="match status" value="1"/>
</dbReference>
<evidence type="ECO:0000256" key="6">
    <source>
        <dbReference type="ARBA" id="ARBA00022723"/>
    </source>
</evidence>
<dbReference type="Proteomes" id="UP000231434">
    <property type="component" value="Unassembled WGS sequence"/>
</dbReference>
<keyword evidence="10 13" id="KW-0648">Protein biosynthesis</keyword>
<gene>
    <name evidence="13" type="primary">pheS</name>
    <name evidence="15" type="ORF">COU86_03410</name>
</gene>
<evidence type="ECO:0000256" key="4">
    <source>
        <dbReference type="ARBA" id="ARBA00022490"/>
    </source>
</evidence>
<dbReference type="InterPro" id="IPR022911">
    <property type="entry name" value="Phe_tRNA_ligase_alpha1_bac"/>
</dbReference>
<evidence type="ECO:0000256" key="12">
    <source>
        <dbReference type="ARBA" id="ARBA00049255"/>
    </source>
</evidence>
<evidence type="ECO:0000256" key="9">
    <source>
        <dbReference type="ARBA" id="ARBA00022842"/>
    </source>
</evidence>
<comment type="caution">
    <text evidence="15">The sequence shown here is derived from an EMBL/GenBank/DDBJ whole genome shotgun (WGS) entry which is preliminary data.</text>
</comment>
<dbReference type="Pfam" id="PF01409">
    <property type="entry name" value="tRNA-synt_2d"/>
    <property type="match status" value="1"/>
</dbReference>
<comment type="subunit">
    <text evidence="3 13">Tetramer of two alpha and two beta subunits.</text>
</comment>
<evidence type="ECO:0000313" key="16">
    <source>
        <dbReference type="Proteomes" id="UP000231434"/>
    </source>
</evidence>